<dbReference type="Proteomes" id="UP001107961">
    <property type="component" value="Unassembled WGS sequence"/>
</dbReference>
<sequence length="130" mass="14461">MNTMNKQAMLEQIALNDRHFTQAPEAFFQAWKRGVQLLNPALFGKGTKDHVDQAEDKWDLCPNLEVIDQAIGVMSSGERVFLAAMVSFYNAEIGGALLKRVGVHGLSDLGGLDLERRQVIADLILNYTGW</sequence>
<dbReference type="RefSeq" id="WP_055098973.1">
    <property type="nucleotide sequence ID" value="NZ_CP102389.1"/>
</dbReference>
<dbReference type="EMBL" id="JAJVKT010000016">
    <property type="protein sequence ID" value="MCE7509673.1"/>
    <property type="molecule type" value="Genomic_DNA"/>
</dbReference>
<dbReference type="AlphaFoldDB" id="A0A9Q3W5Q8"/>
<name>A0A9Q3W5Q8_9GAMM</name>
<protein>
    <submittedName>
        <fullName evidence="1">Uncharacterized protein</fullName>
    </submittedName>
</protein>
<proteinExistence type="predicted"/>
<evidence type="ECO:0000313" key="2">
    <source>
        <dbReference type="Proteomes" id="UP001107961"/>
    </source>
</evidence>
<comment type="caution">
    <text evidence="1">The sequence shown here is derived from an EMBL/GenBank/DDBJ whole genome shotgun (WGS) entry which is preliminary data.</text>
</comment>
<gene>
    <name evidence="1" type="ORF">LZG35_13590</name>
</gene>
<accession>A0A9Q3W5Q8</accession>
<evidence type="ECO:0000313" key="1">
    <source>
        <dbReference type="EMBL" id="MCE7509673.1"/>
    </source>
</evidence>
<reference evidence="1" key="1">
    <citation type="submission" date="2022-01" db="EMBL/GenBank/DDBJ databases">
        <authorList>
            <person name="Karlyshev A.V."/>
            <person name="Jaspars M."/>
        </authorList>
    </citation>
    <scope>NUCLEOTIDE SEQUENCE</scope>
    <source>
        <strain evidence="1">AGSA3-2</strain>
    </source>
</reference>
<keyword evidence="2" id="KW-1185">Reference proteome</keyword>
<organism evidence="1 2">
    <name type="scientific">Alloalcanivorax xenomutans</name>
    <dbReference type="NCBI Taxonomy" id="1094342"/>
    <lineage>
        <taxon>Bacteria</taxon>
        <taxon>Pseudomonadati</taxon>
        <taxon>Pseudomonadota</taxon>
        <taxon>Gammaproteobacteria</taxon>
        <taxon>Oceanospirillales</taxon>
        <taxon>Alcanivoracaceae</taxon>
        <taxon>Alloalcanivorax</taxon>
    </lineage>
</organism>